<dbReference type="HAMAP" id="MF_02087">
    <property type="entry name" value="PLP_homeostasis"/>
    <property type="match status" value="1"/>
</dbReference>
<dbReference type="CDD" id="cd00635">
    <property type="entry name" value="PLPDE_III_YBL036c_like"/>
    <property type="match status" value="1"/>
</dbReference>
<dbReference type="InterPro" id="IPR011078">
    <property type="entry name" value="PyrdxlP_homeostasis"/>
</dbReference>
<comment type="cofactor">
    <cofactor evidence="3">
        <name>pyridoxal 5'-phosphate</name>
        <dbReference type="ChEBI" id="CHEBI:597326"/>
    </cofactor>
</comment>
<comment type="caution">
    <text evidence="6">The sequence shown here is derived from an EMBL/GenBank/DDBJ whole genome shotgun (WGS) entry which is preliminary data.</text>
</comment>
<evidence type="ECO:0000256" key="1">
    <source>
        <dbReference type="ARBA" id="ARBA00022898"/>
    </source>
</evidence>
<dbReference type="AlphaFoldDB" id="A0A3A4N6S8"/>
<dbReference type="Gene3D" id="3.20.20.10">
    <property type="entry name" value="Alanine racemase"/>
    <property type="match status" value="1"/>
</dbReference>
<protein>
    <recommendedName>
        <fullName evidence="2">Pyridoxal phosphate homeostasis protein</fullName>
        <shortName evidence="2">PLP homeostasis protein</shortName>
    </recommendedName>
</protein>
<evidence type="ECO:0000256" key="4">
    <source>
        <dbReference type="RuleBase" id="RU004514"/>
    </source>
</evidence>
<dbReference type="GO" id="GO:0030170">
    <property type="term" value="F:pyridoxal phosphate binding"/>
    <property type="evidence" value="ECO:0007669"/>
    <property type="project" value="UniProtKB-UniRule"/>
</dbReference>
<evidence type="ECO:0000256" key="2">
    <source>
        <dbReference type="HAMAP-Rule" id="MF_02087"/>
    </source>
</evidence>
<dbReference type="Proteomes" id="UP000265882">
    <property type="component" value="Unassembled WGS sequence"/>
</dbReference>
<evidence type="ECO:0000313" key="7">
    <source>
        <dbReference type="Proteomes" id="UP000265882"/>
    </source>
</evidence>
<dbReference type="SUPFAM" id="SSF51419">
    <property type="entry name" value="PLP-binding barrel"/>
    <property type="match status" value="1"/>
</dbReference>
<accession>A0A3A4N6S8</accession>
<sequence length="230" mass="25560">MRFVMSIQSNLENLRRRISDAAQRAGRNPADIKLCVVTKTIPVARIQEAIACGVSIIGENRVHEATQKQPALGRSVEWHMIGHLQSRKARQAVELFDMVQSVDSVSTAAALEKRCAEIDRPMRVLIEVNTSHEEQKYGAPPADAERLVRQLGKMGHLRIEGLMTMAPLVSDPELARPCFRELRQTAQRLREQDFPGASFDVLSMGMSNDFEVAVEEGATLLRIGSAVFAK</sequence>
<gene>
    <name evidence="6" type="ORF">C4520_21890</name>
</gene>
<proteinExistence type="inferred from homology"/>
<dbReference type="InterPro" id="IPR001608">
    <property type="entry name" value="Ala_racemase_N"/>
</dbReference>
<dbReference type="PANTHER" id="PTHR10146">
    <property type="entry name" value="PROLINE SYNTHETASE CO-TRANSCRIBED BACTERIAL HOMOLOG PROTEIN"/>
    <property type="match status" value="1"/>
</dbReference>
<evidence type="ECO:0000313" key="6">
    <source>
        <dbReference type="EMBL" id="RJP14006.1"/>
    </source>
</evidence>
<comment type="function">
    <text evidence="2">Pyridoxal 5'-phosphate (PLP)-binding protein, which is involved in PLP homeostasis.</text>
</comment>
<dbReference type="PIRSF" id="PIRSF004848">
    <property type="entry name" value="YBL036c_PLPDEIII"/>
    <property type="match status" value="1"/>
</dbReference>
<feature type="domain" description="Alanine racemase N-terminal" evidence="5">
    <location>
        <begin position="10"/>
        <end position="228"/>
    </location>
</feature>
<evidence type="ECO:0000259" key="5">
    <source>
        <dbReference type="Pfam" id="PF01168"/>
    </source>
</evidence>
<dbReference type="InterPro" id="IPR029066">
    <property type="entry name" value="PLP-binding_barrel"/>
</dbReference>
<name>A0A3A4N6S8_ABYX5</name>
<dbReference type="PANTHER" id="PTHR10146:SF14">
    <property type="entry name" value="PYRIDOXAL PHOSPHATE HOMEOSTASIS PROTEIN"/>
    <property type="match status" value="1"/>
</dbReference>
<dbReference type="NCBIfam" id="TIGR00044">
    <property type="entry name" value="YggS family pyridoxal phosphate-dependent enzyme"/>
    <property type="match status" value="1"/>
</dbReference>
<comment type="similarity">
    <text evidence="2 4">Belongs to the pyridoxal phosphate-binding protein YggS/PROSC family.</text>
</comment>
<dbReference type="EMBL" id="QZKU01000145">
    <property type="protein sequence ID" value="RJP14006.1"/>
    <property type="molecule type" value="Genomic_DNA"/>
</dbReference>
<dbReference type="FunFam" id="3.20.20.10:FF:000018">
    <property type="entry name" value="Pyridoxal phosphate homeostasis protein"/>
    <property type="match status" value="1"/>
</dbReference>
<feature type="modified residue" description="N6-(pyridoxal phosphate)lysine" evidence="2 3">
    <location>
        <position position="39"/>
    </location>
</feature>
<organism evidence="6 7">
    <name type="scientific">Abyssobacteria bacterium (strain SURF_5)</name>
    <dbReference type="NCBI Taxonomy" id="2093360"/>
    <lineage>
        <taxon>Bacteria</taxon>
        <taxon>Pseudomonadati</taxon>
        <taxon>Candidatus Hydrogenedentota</taxon>
        <taxon>Candidatus Abyssobacteria</taxon>
    </lineage>
</organism>
<keyword evidence="1 2" id="KW-0663">Pyridoxal phosphate</keyword>
<evidence type="ECO:0000256" key="3">
    <source>
        <dbReference type="PIRSR" id="PIRSR004848-1"/>
    </source>
</evidence>
<dbReference type="Pfam" id="PF01168">
    <property type="entry name" value="Ala_racemase_N"/>
    <property type="match status" value="1"/>
</dbReference>
<reference evidence="6 7" key="1">
    <citation type="journal article" date="2017" name="ISME J.">
        <title>Energy and carbon metabolisms in a deep terrestrial subsurface fluid microbial community.</title>
        <authorList>
            <person name="Momper L."/>
            <person name="Jungbluth S.P."/>
            <person name="Lee M.D."/>
            <person name="Amend J.P."/>
        </authorList>
    </citation>
    <scope>NUCLEOTIDE SEQUENCE [LARGE SCALE GENOMIC DNA]</scope>
    <source>
        <strain evidence="6">SURF_5</strain>
    </source>
</reference>